<dbReference type="Proteomes" id="UP001150569">
    <property type="component" value="Unassembled WGS sequence"/>
</dbReference>
<organism evidence="2 3">
    <name type="scientific">Tieghemiomyces parasiticus</name>
    <dbReference type="NCBI Taxonomy" id="78921"/>
    <lineage>
        <taxon>Eukaryota</taxon>
        <taxon>Fungi</taxon>
        <taxon>Fungi incertae sedis</taxon>
        <taxon>Zoopagomycota</taxon>
        <taxon>Kickxellomycotina</taxon>
        <taxon>Dimargaritomycetes</taxon>
        <taxon>Dimargaritales</taxon>
        <taxon>Dimargaritaceae</taxon>
        <taxon>Tieghemiomyces</taxon>
    </lineage>
</organism>
<protein>
    <submittedName>
        <fullName evidence="2">Uncharacterized protein</fullName>
    </submittedName>
</protein>
<sequence length="462" mass="51269">MKVIQTLGVGAAVLLATHASPINPDQGDHSESHFQSLVTPYTRIDESLATLSNLMDPVVPPHLFSHPYNVNRRTQRPQQSATLLPPPVGVNKLDLLTPALSPFFQSVLIRYGIIQRLEYFGITPLGNIYTPAIDRPPQSSYRDYQGWAAYPPRMAQEAALDYVQVATDPHLPHTYRPLFDKYGFPAAEMAQTVSDFVPQLQRINDGATRIPLTGTAGLISGEIDLVAYAIARHQATFLVNLIDYLASGEFMGSFHDRFPAMVAANHLDFAHRIHTYFWTRGGSSEEDWRRTTMDDPHVRNAGNFLSELGHRVGGYLQDSVLLGLAGTGAIAGVKEVIEALDYRHNTNGARRPPRSPFETTVVAAAMVAGQTKVVEAFGPATRPYHLECAKVVLQHHGFGNAQKEVEELIREMSTEQRRDFPSVTGNNLSEVTMTLNVFDNNRIVYFYGPEAEVSYIHYDLGV</sequence>
<proteinExistence type="predicted"/>
<dbReference type="AlphaFoldDB" id="A0A9W7ZWS4"/>
<feature type="signal peptide" evidence="1">
    <location>
        <begin position="1"/>
        <end position="19"/>
    </location>
</feature>
<keyword evidence="1" id="KW-0732">Signal</keyword>
<name>A0A9W7ZWS4_9FUNG</name>
<reference evidence="2" key="1">
    <citation type="submission" date="2022-07" db="EMBL/GenBank/DDBJ databases">
        <title>Phylogenomic reconstructions and comparative analyses of Kickxellomycotina fungi.</title>
        <authorList>
            <person name="Reynolds N.K."/>
            <person name="Stajich J.E."/>
            <person name="Barry K."/>
            <person name="Grigoriev I.V."/>
            <person name="Crous P."/>
            <person name="Smith M.E."/>
        </authorList>
    </citation>
    <scope>NUCLEOTIDE SEQUENCE</scope>
    <source>
        <strain evidence="2">RSA 861</strain>
    </source>
</reference>
<accession>A0A9W7ZWS4</accession>
<feature type="chain" id="PRO_5040761086" evidence="1">
    <location>
        <begin position="20"/>
        <end position="462"/>
    </location>
</feature>
<evidence type="ECO:0000313" key="2">
    <source>
        <dbReference type="EMBL" id="KAJ1918275.1"/>
    </source>
</evidence>
<evidence type="ECO:0000256" key="1">
    <source>
        <dbReference type="SAM" id="SignalP"/>
    </source>
</evidence>
<evidence type="ECO:0000313" key="3">
    <source>
        <dbReference type="Proteomes" id="UP001150569"/>
    </source>
</evidence>
<gene>
    <name evidence="2" type="ORF">IWQ60_007546</name>
</gene>
<dbReference type="EMBL" id="JANBPT010000510">
    <property type="protein sequence ID" value="KAJ1918275.1"/>
    <property type="molecule type" value="Genomic_DNA"/>
</dbReference>
<comment type="caution">
    <text evidence="2">The sequence shown here is derived from an EMBL/GenBank/DDBJ whole genome shotgun (WGS) entry which is preliminary data.</text>
</comment>
<keyword evidence="3" id="KW-1185">Reference proteome</keyword>